<name>A0A1H9TCX0_9LACT</name>
<dbReference type="OrthoDB" id="2166166at2"/>
<protein>
    <submittedName>
        <fullName evidence="2">V/A-type H+-transporting ATPase subunit E</fullName>
    </submittedName>
</protein>
<keyword evidence="1" id="KW-0175">Coiled coil</keyword>
<dbReference type="SUPFAM" id="SSF160527">
    <property type="entry name" value="V-type ATPase subunit E-like"/>
    <property type="match status" value="1"/>
</dbReference>
<dbReference type="AlphaFoldDB" id="A0A1H9TCX0"/>
<dbReference type="STRING" id="142588.SAMN04488559_11264"/>
<evidence type="ECO:0000256" key="1">
    <source>
        <dbReference type="SAM" id="Coils"/>
    </source>
</evidence>
<sequence>MAEVSQLAEKIMAEAEQEKQVLLATAETEKANRVLLGQEEVMIQTQRHLEKARSEMKRAQQQELSKIQLNIRNEQLTLKQAEIEKVFVQAEQKLAALEQPDFLAFVAQKVNEVPENGAFILALGEKSTHLLTDLTLLNQKLEEGKTLTLATETIPGKSGFTLNQTGIEFNFIFEEMLQMLREEMIPEISTILFK</sequence>
<evidence type="ECO:0000313" key="2">
    <source>
        <dbReference type="EMBL" id="SER95180.1"/>
    </source>
</evidence>
<dbReference type="RefSeq" id="WP_092652853.1">
    <property type="nucleotide sequence ID" value="NZ_FOHA01000012.1"/>
</dbReference>
<dbReference type="Gene3D" id="3.30.2320.30">
    <property type="entry name" value="ATP synthase, E subunit, C-terminal"/>
    <property type="match status" value="1"/>
</dbReference>
<feature type="coiled-coil region" evidence="1">
    <location>
        <begin position="12"/>
        <end position="93"/>
    </location>
</feature>
<gene>
    <name evidence="2" type="ORF">SAMN04488559_11264</name>
</gene>
<dbReference type="InterPro" id="IPR038495">
    <property type="entry name" value="ATPase_E_C"/>
</dbReference>
<evidence type="ECO:0000313" key="3">
    <source>
        <dbReference type="Proteomes" id="UP000198948"/>
    </source>
</evidence>
<reference evidence="2 3" key="1">
    <citation type="submission" date="2016-10" db="EMBL/GenBank/DDBJ databases">
        <authorList>
            <person name="de Groot N.N."/>
        </authorList>
    </citation>
    <scope>NUCLEOTIDE SEQUENCE [LARGE SCALE GENOMIC DNA]</scope>
    <source>
        <strain evidence="2 3">DSM 13760</strain>
    </source>
</reference>
<organism evidence="2 3">
    <name type="scientific">Isobaculum melis</name>
    <dbReference type="NCBI Taxonomy" id="142588"/>
    <lineage>
        <taxon>Bacteria</taxon>
        <taxon>Bacillati</taxon>
        <taxon>Bacillota</taxon>
        <taxon>Bacilli</taxon>
        <taxon>Lactobacillales</taxon>
        <taxon>Carnobacteriaceae</taxon>
        <taxon>Isobaculum</taxon>
    </lineage>
</organism>
<keyword evidence="3" id="KW-1185">Reference proteome</keyword>
<accession>A0A1H9TCX0</accession>
<proteinExistence type="predicted"/>
<dbReference type="EMBL" id="FOHA01000012">
    <property type="protein sequence ID" value="SER95180.1"/>
    <property type="molecule type" value="Genomic_DNA"/>
</dbReference>
<dbReference type="Proteomes" id="UP000198948">
    <property type="component" value="Unassembled WGS sequence"/>
</dbReference>